<dbReference type="Proteomes" id="UP001303373">
    <property type="component" value="Chromosome 1"/>
</dbReference>
<sequence length="417" mass="46997">MNGNAFAQQAATASRFTPVKGDSDQQGPPAKRPRLSNTARCLIESHTAAEETALEVDHMILDYITYQATDACLASREAVGRIQENQAKHNGKATANVYQNLSLANNLAMADSFVAIFKSRHPAYAWDEELGFRIRLLQFTALFTQRLTRNPSTPSKPALKHLRETNQTRTMEWIRTASRIPSIPFNQKALDTVLPLSLTELERNRAQTLHALQAPAEEEAEPAFYGTASSISLLDLLPLFMRVSADLHGLLDRQPTRFWLDLAADFMLQACLEQYLVRGSDGTDAVDNAFAWGEKMPSTRSKEREDDDYEDEDEDDDDEDEESTHHMFKTPTEPGLWKQIKHSRLEALLSTSPSKDYRLHLENLARQKPIATFEAGILEYLNAVRKSVPAPVLIQREMGKLDDMSARETKAFFAKMI</sequence>
<gene>
    <name evidence="2" type="ORF">R9X50_00084100</name>
</gene>
<keyword evidence="3" id="KW-1185">Reference proteome</keyword>
<name>A0AAQ3LYU9_9PEZI</name>
<dbReference type="EMBL" id="CP138580">
    <property type="protein sequence ID" value="WPG98056.1"/>
    <property type="molecule type" value="Genomic_DNA"/>
</dbReference>
<protein>
    <submittedName>
        <fullName evidence="2">Uncharacterized protein</fullName>
    </submittedName>
</protein>
<feature type="region of interest" description="Disordered" evidence="1">
    <location>
        <begin position="296"/>
        <end position="332"/>
    </location>
</feature>
<reference evidence="2 3" key="1">
    <citation type="submission" date="2023-11" db="EMBL/GenBank/DDBJ databases">
        <title>An acidophilic fungus is an integral part of prey digestion in a carnivorous sundew plant.</title>
        <authorList>
            <person name="Tsai I.J."/>
        </authorList>
    </citation>
    <scope>NUCLEOTIDE SEQUENCE [LARGE SCALE GENOMIC DNA]</scope>
    <source>
        <strain evidence="2">169a</strain>
    </source>
</reference>
<evidence type="ECO:0000313" key="3">
    <source>
        <dbReference type="Proteomes" id="UP001303373"/>
    </source>
</evidence>
<evidence type="ECO:0000256" key="1">
    <source>
        <dbReference type="SAM" id="MobiDB-lite"/>
    </source>
</evidence>
<accession>A0AAQ3LYU9</accession>
<proteinExistence type="predicted"/>
<feature type="region of interest" description="Disordered" evidence="1">
    <location>
        <begin position="1"/>
        <end position="37"/>
    </location>
</feature>
<feature type="compositionally biased region" description="Acidic residues" evidence="1">
    <location>
        <begin position="305"/>
        <end position="322"/>
    </location>
</feature>
<feature type="compositionally biased region" description="Polar residues" evidence="1">
    <location>
        <begin position="1"/>
        <end position="15"/>
    </location>
</feature>
<organism evidence="2 3">
    <name type="scientific">Acrodontium crateriforme</name>
    <dbReference type="NCBI Taxonomy" id="150365"/>
    <lineage>
        <taxon>Eukaryota</taxon>
        <taxon>Fungi</taxon>
        <taxon>Dikarya</taxon>
        <taxon>Ascomycota</taxon>
        <taxon>Pezizomycotina</taxon>
        <taxon>Dothideomycetes</taxon>
        <taxon>Dothideomycetidae</taxon>
        <taxon>Mycosphaerellales</taxon>
        <taxon>Teratosphaeriaceae</taxon>
        <taxon>Acrodontium</taxon>
    </lineage>
</organism>
<evidence type="ECO:0000313" key="2">
    <source>
        <dbReference type="EMBL" id="WPG98056.1"/>
    </source>
</evidence>
<dbReference type="AlphaFoldDB" id="A0AAQ3LYU9"/>